<dbReference type="CDD" id="cd00419">
    <property type="entry name" value="Ferrochelatase_C"/>
    <property type="match status" value="1"/>
</dbReference>
<evidence type="ECO:0000313" key="6">
    <source>
        <dbReference type="EMBL" id="SUZ88200.1"/>
    </source>
</evidence>
<dbReference type="Gene3D" id="3.40.50.1400">
    <property type="match status" value="2"/>
</dbReference>
<sequence>MNNNLPNSNEQTAANKSRTGILLINLGTPDAPRTPEVRAYLRALLSSDRVLDINPVGRWLLLNLIILPFRPRKSAKAYREIWMEDGSPLLVYSQKLKDALIEHFSEENISVELGMQCGNPSIKSAVDRLRKEECDRIIVLPMYPQYSSSTYGSAVEDLYKEILHDWNMPQLQIIPPFFSDSRFIEAWAKVGSPFIENKPDHVLFSFHSLPIRHLEKSDPSGNWCKNNHECCIELVNENRNCYSAQCFHTAKLIAERCNLSEEKWSVSFQSRFGREEWIKPDTEKHLARLAENGVKRVVVFCPAFVSDCLETLEEIGIRAAEHFRKHGGEELKLIPSLNDHPEWVHTLTSIIRQQLAG</sequence>
<dbReference type="EMBL" id="UINC01001760">
    <property type="protein sequence ID" value="SUZ88200.1"/>
    <property type="molecule type" value="Genomic_DNA"/>
</dbReference>
<gene>
    <name evidence="6" type="ORF">METZ01_LOCUS41054</name>
</gene>
<dbReference type="InterPro" id="IPR033644">
    <property type="entry name" value="Ferrochelatase_C"/>
</dbReference>
<dbReference type="GO" id="GO:0004325">
    <property type="term" value="F:ferrochelatase activity"/>
    <property type="evidence" value="ECO:0007669"/>
    <property type="project" value="InterPro"/>
</dbReference>
<accession>A0A381R999</accession>
<evidence type="ECO:0008006" key="7">
    <source>
        <dbReference type="Google" id="ProtNLM"/>
    </source>
</evidence>
<dbReference type="HAMAP" id="MF_00323">
    <property type="entry name" value="Ferrochelatase"/>
    <property type="match status" value="1"/>
</dbReference>
<dbReference type="NCBIfam" id="TIGR00109">
    <property type="entry name" value="hemH"/>
    <property type="match status" value="1"/>
</dbReference>
<comment type="pathway">
    <text evidence="1">Porphyrin-containing compound metabolism; protoheme biosynthesis.</text>
</comment>
<evidence type="ECO:0000256" key="4">
    <source>
        <dbReference type="ARBA" id="ARBA00023239"/>
    </source>
</evidence>
<name>A0A381R999_9ZZZZ</name>
<dbReference type="UniPathway" id="UPA00252"/>
<evidence type="ECO:0000256" key="3">
    <source>
        <dbReference type="ARBA" id="ARBA00023133"/>
    </source>
</evidence>
<dbReference type="InterPro" id="IPR033659">
    <property type="entry name" value="Ferrochelatase_N"/>
</dbReference>
<protein>
    <recommendedName>
        <fullName evidence="7">Ferrochelatase</fullName>
    </recommendedName>
</protein>
<keyword evidence="2" id="KW-0408">Iron</keyword>
<dbReference type="Pfam" id="PF00762">
    <property type="entry name" value="Ferrochelatase"/>
    <property type="match status" value="1"/>
</dbReference>
<reference evidence="6" key="1">
    <citation type="submission" date="2018-05" db="EMBL/GenBank/DDBJ databases">
        <authorList>
            <person name="Lanie J.A."/>
            <person name="Ng W.-L."/>
            <person name="Kazmierczak K.M."/>
            <person name="Andrzejewski T.M."/>
            <person name="Davidsen T.M."/>
            <person name="Wayne K.J."/>
            <person name="Tettelin H."/>
            <person name="Glass J.I."/>
            <person name="Rusch D."/>
            <person name="Podicherti R."/>
            <person name="Tsui H.-C.T."/>
            <person name="Winkler M.E."/>
        </authorList>
    </citation>
    <scope>NUCLEOTIDE SEQUENCE</scope>
</reference>
<dbReference type="CDD" id="cd03411">
    <property type="entry name" value="Ferrochelatase_N"/>
    <property type="match status" value="1"/>
</dbReference>
<dbReference type="SUPFAM" id="SSF53800">
    <property type="entry name" value="Chelatase"/>
    <property type="match status" value="1"/>
</dbReference>
<keyword evidence="5" id="KW-0627">Porphyrin biosynthesis</keyword>
<keyword evidence="4" id="KW-0456">Lyase</keyword>
<proteinExistence type="inferred from homology"/>
<dbReference type="AlphaFoldDB" id="A0A381R999"/>
<dbReference type="GO" id="GO:0006783">
    <property type="term" value="P:heme biosynthetic process"/>
    <property type="evidence" value="ECO:0007669"/>
    <property type="project" value="UniProtKB-KW"/>
</dbReference>
<evidence type="ECO:0000256" key="2">
    <source>
        <dbReference type="ARBA" id="ARBA00023004"/>
    </source>
</evidence>
<evidence type="ECO:0000256" key="5">
    <source>
        <dbReference type="ARBA" id="ARBA00023244"/>
    </source>
</evidence>
<dbReference type="PANTHER" id="PTHR11108:SF1">
    <property type="entry name" value="FERROCHELATASE, MITOCHONDRIAL"/>
    <property type="match status" value="1"/>
</dbReference>
<dbReference type="PANTHER" id="PTHR11108">
    <property type="entry name" value="FERROCHELATASE"/>
    <property type="match status" value="1"/>
</dbReference>
<organism evidence="6">
    <name type="scientific">marine metagenome</name>
    <dbReference type="NCBI Taxonomy" id="408172"/>
    <lineage>
        <taxon>unclassified sequences</taxon>
        <taxon>metagenomes</taxon>
        <taxon>ecological metagenomes</taxon>
    </lineage>
</organism>
<dbReference type="InterPro" id="IPR001015">
    <property type="entry name" value="Ferrochelatase"/>
</dbReference>
<keyword evidence="3" id="KW-0350">Heme biosynthesis</keyword>
<evidence type="ECO:0000256" key="1">
    <source>
        <dbReference type="ARBA" id="ARBA00004744"/>
    </source>
</evidence>